<feature type="chain" id="PRO_5022129338" description="Autotransporter-associated beta strand repeat protein" evidence="1">
    <location>
        <begin position="28"/>
        <end position="651"/>
    </location>
</feature>
<organism evidence="2 3">
    <name type="scientific">Pirellulimonas nuda</name>
    <dbReference type="NCBI Taxonomy" id="2528009"/>
    <lineage>
        <taxon>Bacteria</taxon>
        <taxon>Pseudomonadati</taxon>
        <taxon>Planctomycetota</taxon>
        <taxon>Planctomycetia</taxon>
        <taxon>Pirellulales</taxon>
        <taxon>Lacipirellulaceae</taxon>
        <taxon>Pirellulimonas</taxon>
    </lineage>
</organism>
<evidence type="ECO:0000256" key="1">
    <source>
        <dbReference type="SAM" id="SignalP"/>
    </source>
</evidence>
<gene>
    <name evidence="2" type="ORF">Pla175_43380</name>
</gene>
<dbReference type="KEGG" id="pnd:Pla175_43380"/>
<evidence type="ECO:0000313" key="3">
    <source>
        <dbReference type="Proteomes" id="UP000317429"/>
    </source>
</evidence>
<reference evidence="2 3" key="1">
    <citation type="submission" date="2019-02" db="EMBL/GenBank/DDBJ databases">
        <title>Deep-cultivation of Planctomycetes and their phenomic and genomic characterization uncovers novel biology.</title>
        <authorList>
            <person name="Wiegand S."/>
            <person name="Jogler M."/>
            <person name="Boedeker C."/>
            <person name="Pinto D."/>
            <person name="Vollmers J."/>
            <person name="Rivas-Marin E."/>
            <person name="Kohn T."/>
            <person name="Peeters S.H."/>
            <person name="Heuer A."/>
            <person name="Rast P."/>
            <person name="Oberbeckmann S."/>
            <person name="Bunk B."/>
            <person name="Jeske O."/>
            <person name="Meyerdierks A."/>
            <person name="Storesund J.E."/>
            <person name="Kallscheuer N."/>
            <person name="Luecker S."/>
            <person name="Lage O.M."/>
            <person name="Pohl T."/>
            <person name="Merkel B.J."/>
            <person name="Hornburger P."/>
            <person name="Mueller R.-W."/>
            <person name="Bruemmer F."/>
            <person name="Labrenz M."/>
            <person name="Spormann A.M."/>
            <person name="Op den Camp H."/>
            <person name="Overmann J."/>
            <person name="Amann R."/>
            <person name="Jetten M.S.M."/>
            <person name="Mascher T."/>
            <person name="Medema M.H."/>
            <person name="Devos D.P."/>
            <person name="Kaster A.-K."/>
            <person name="Ovreas L."/>
            <person name="Rohde M."/>
            <person name="Galperin M.Y."/>
            <person name="Jogler C."/>
        </authorList>
    </citation>
    <scope>NUCLEOTIDE SEQUENCE [LARGE SCALE GENOMIC DNA]</scope>
    <source>
        <strain evidence="2 3">Pla175</strain>
    </source>
</reference>
<sequence length="651" mass="65249" precursor="true">MSICRHNLLLSVGIVLLISLSPRSASAVTVEWDGGDAGNLFSANANWVDEVAGFTDGDDVVFGALATGTATPDLAATVNSITFTDGADANITVNAANPAWKLGAGGVTVGADAAGTLMLAGQMQLLSASTTMTNNATVRFQLNQRIDDNGGSELVLTGGGGFAMNGGSPPNSAFSGGLTIVDSSLVVNATIPTDASFTRGPLGIGAVTLGTPGSTAASELRLASGAVAQRIVKNEINVTSGDGARILRSFNVNAFYNGPITGAGELTFADGLQILNNTNLDSTFNGRAILSNTALQVRANKAFGDTATIVQLGNVAATATGVLRPFLDVDGGAIVIDNPIEFYAGNLGVQGASTIASFSADFNGDITIKSAEQVDVIAQINTGVAQGATLNLGGDISGGDAASVVRFVGGQQTGAAGSLQAGSSAEVNLSGANTYLNSTQIDGAQFQGSDLLTVNLSGSLDNSNITITDNALMKGTGGTLAYNISGSTADLITVDGTLDITGLTLDLNIASPSQSSYVVADFAGGSLVGNAFANVIDLPVGASLSVSGTQITLDGLTVSAGTPGDYNNDGVVDAADYTVWRDNLNTSNALPNDGGLGAPVTSAYYDQWKNNFGQPASGAIAAGSAVPEPGTLALGVLVFLVCSTAVRPHRA</sequence>
<protein>
    <recommendedName>
        <fullName evidence="4">Autotransporter-associated beta strand repeat protein</fullName>
    </recommendedName>
</protein>
<dbReference type="EMBL" id="CP036291">
    <property type="protein sequence ID" value="QDU90924.1"/>
    <property type="molecule type" value="Genomic_DNA"/>
</dbReference>
<proteinExistence type="predicted"/>
<dbReference type="AlphaFoldDB" id="A0A518DHH9"/>
<evidence type="ECO:0000313" key="2">
    <source>
        <dbReference type="EMBL" id="QDU90924.1"/>
    </source>
</evidence>
<evidence type="ECO:0008006" key="4">
    <source>
        <dbReference type="Google" id="ProtNLM"/>
    </source>
</evidence>
<accession>A0A518DHH9</accession>
<dbReference type="RefSeq" id="WP_145290390.1">
    <property type="nucleotide sequence ID" value="NZ_CP036291.1"/>
</dbReference>
<dbReference type="Proteomes" id="UP000317429">
    <property type="component" value="Chromosome"/>
</dbReference>
<name>A0A518DHH9_9BACT</name>
<keyword evidence="1" id="KW-0732">Signal</keyword>
<dbReference type="OrthoDB" id="251510at2"/>
<keyword evidence="3" id="KW-1185">Reference proteome</keyword>
<feature type="signal peptide" evidence="1">
    <location>
        <begin position="1"/>
        <end position="27"/>
    </location>
</feature>